<name>A0A848HMG7_9BURK</name>
<dbReference type="AlphaFoldDB" id="A0A848HMG7"/>
<evidence type="ECO:0000313" key="1">
    <source>
        <dbReference type="EMBL" id="NML61329.1"/>
    </source>
</evidence>
<keyword evidence="2" id="KW-1185">Reference proteome</keyword>
<dbReference type="RefSeq" id="WP_169465104.1">
    <property type="nucleotide sequence ID" value="NZ_JABBGG010000004.1"/>
</dbReference>
<gene>
    <name evidence="1" type="ORF">HHL21_09610</name>
</gene>
<sequence>MPHRVACRLGRAGAVLSGPFPVVVAVGQAYCAANWRKFSILRAAGSLSIRWGLGDVAVNAARAPAMRQERNIMDKDNEQKFRALQEKSKGA</sequence>
<protein>
    <submittedName>
        <fullName evidence="1">Uncharacterized protein</fullName>
    </submittedName>
</protein>
<dbReference type="Proteomes" id="UP000583752">
    <property type="component" value="Unassembled WGS sequence"/>
</dbReference>
<comment type="caution">
    <text evidence="1">The sequence shown here is derived from an EMBL/GenBank/DDBJ whole genome shotgun (WGS) entry which is preliminary data.</text>
</comment>
<organism evidence="1 2">
    <name type="scientific">Massilia polaris</name>
    <dbReference type="NCBI Taxonomy" id="2728846"/>
    <lineage>
        <taxon>Bacteria</taxon>
        <taxon>Pseudomonadati</taxon>
        <taxon>Pseudomonadota</taxon>
        <taxon>Betaproteobacteria</taxon>
        <taxon>Burkholderiales</taxon>
        <taxon>Oxalobacteraceae</taxon>
        <taxon>Telluria group</taxon>
        <taxon>Massilia</taxon>
    </lineage>
</organism>
<evidence type="ECO:0000313" key="2">
    <source>
        <dbReference type="Proteomes" id="UP000583752"/>
    </source>
</evidence>
<reference evidence="1 2" key="1">
    <citation type="submission" date="2020-04" db="EMBL/GenBank/DDBJ databases">
        <title>Massilia sp. RP-1-19 isolated from soil.</title>
        <authorList>
            <person name="Dahal R.H."/>
        </authorList>
    </citation>
    <scope>NUCLEOTIDE SEQUENCE [LARGE SCALE GENOMIC DNA]</scope>
    <source>
        <strain evidence="1 2">RP-1-19</strain>
    </source>
</reference>
<dbReference type="EMBL" id="JABBGG010000004">
    <property type="protein sequence ID" value="NML61329.1"/>
    <property type="molecule type" value="Genomic_DNA"/>
</dbReference>
<proteinExistence type="predicted"/>
<accession>A0A848HMG7</accession>